<keyword evidence="3" id="KW-1185">Reference proteome</keyword>
<dbReference type="Proteomes" id="UP000219050">
    <property type="component" value="Chromosome"/>
</dbReference>
<feature type="compositionally biased region" description="Basic and acidic residues" evidence="1">
    <location>
        <begin position="13"/>
        <end position="22"/>
    </location>
</feature>
<gene>
    <name evidence="2" type="ORF">CBW24_10950</name>
</gene>
<reference evidence="2 3" key="1">
    <citation type="submission" date="2017-05" db="EMBL/GenBank/DDBJ databases">
        <title>Comparative genomic and metabolic analysis of manganese-oxidizing mechanisms in Celeribater manganoxidans DY25T: its adaption to the environment of polymetallic nodule.</title>
        <authorList>
            <person name="Wang X."/>
        </authorList>
    </citation>
    <scope>NUCLEOTIDE SEQUENCE [LARGE SCALE GENOMIC DNA]</scope>
    <source>
        <strain evidence="2 3">DY25</strain>
    </source>
</reference>
<protein>
    <submittedName>
        <fullName evidence="2">Uncharacterized protein</fullName>
    </submittedName>
</protein>
<evidence type="ECO:0000256" key="1">
    <source>
        <dbReference type="SAM" id="MobiDB-lite"/>
    </source>
</evidence>
<proteinExistence type="predicted"/>
<dbReference type="AlphaFoldDB" id="A0A291M0H6"/>
<name>A0A291M0H6_9RHOB</name>
<organism evidence="2 3">
    <name type="scientific">Pacificitalea manganoxidans</name>
    <dbReference type="NCBI Taxonomy" id="1411902"/>
    <lineage>
        <taxon>Bacteria</taxon>
        <taxon>Pseudomonadati</taxon>
        <taxon>Pseudomonadota</taxon>
        <taxon>Alphaproteobacteria</taxon>
        <taxon>Rhodobacterales</taxon>
        <taxon>Paracoccaceae</taxon>
        <taxon>Pacificitalea</taxon>
    </lineage>
</organism>
<sequence length="81" mass="9044">MIVSHTAPLDTSRNAEDRNTRAFDASGYRKADADTKGRLPMGYDEAKLILGSDLRRWSYAAMQPHAHSRGCDRAEVAHSLR</sequence>
<feature type="region of interest" description="Disordered" evidence="1">
    <location>
        <begin position="1"/>
        <end position="22"/>
    </location>
</feature>
<evidence type="ECO:0000313" key="2">
    <source>
        <dbReference type="EMBL" id="ATI42471.1"/>
    </source>
</evidence>
<evidence type="ECO:0000313" key="3">
    <source>
        <dbReference type="Proteomes" id="UP000219050"/>
    </source>
</evidence>
<dbReference type="EMBL" id="CP021404">
    <property type="protein sequence ID" value="ATI42471.1"/>
    <property type="molecule type" value="Genomic_DNA"/>
</dbReference>
<dbReference type="KEGG" id="cmag:CBW24_10950"/>
<accession>A0A291M0H6</accession>